<dbReference type="OrthoDB" id="8776025at2"/>
<proteinExistence type="predicted"/>
<dbReference type="EMBL" id="VJOL01000014">
    <property type="protein sequence ID" value="TSE30334.1"/>
    <property type="molecule type" value="Genomic_DNA"/>
</dbReference>
<name>A0A554X3B1_9BURK</name>
<feature type="region of interest" description="Disordered" evidence="1">
    <location>
        <begin position="171"/>
        <end position="241"/>
    </location>
</feature>
<protein>
    <recommendedName>
        <fullName evidence="4">DUF3306 domain-containing protein</fullName>
    </recommendedName>
</protein>
<reference evidence="2 3" key="1">
    <citation type="submission" date="2019-07" db="EMBL/GenBank/DDBJ databases">
        <title>Tepidimonas thermarum AA-1 draft genome.</title>
        <authorList>
            <person name="Da Costa M.S."/>
            <person name="Froufe H.J.C."/>
            <person name="Egas C."/>
            <person name="Albuquerque L."/>
        </authorList>
    </citation>
    <scope>NUCLEOTIDE SEQUENCE [LARGE SCALE GENOMIC DNA]</scope>
    <source>
        <strain evidence="2 3">AA-1</strain>
    </source>
</reference>
<feature type="compositionally biased region" description="Low complexity" evidence="1">
    <location>
        <begin position="37"/>
        <end position="67"/>
    </location>
</feature>
<evidence type="ECO:0000256" key="1">
    <source>
        <dbReference type="SAM" id="MobiDB-lite"/>
    </source>
</evidence>
<evidence type="ECO:0000313" key="3">
    <source>
        <dbReference type="Proteomes" id="UP000318542"/>
    </source>
</evidence>
<gene>
    <name evidence="2" type="ORF">Tther_01038</name>
</gene>
<organism evidence="2 3">
    <name type="scientific">Tepidimonas thermarum</name>
    <dbReference type="NCBI Taxonomy" id="335431"/>
    <lineage>
        <taxon>Bacteria</taxon>
        <taxon>Pseudomonadati</taxon>
        <taxon>Pseudomonadota</taxon>
        <taxon>Betaproteobacteria</taxon>
        <taxon>Burkholderiales</taxon>
        <taxon>Tepidimonas</taxon>
    </lineage>
</organism>
<feature type="compositionally biased region" description="Basic and acidic residues" evidence="1">
    <location>
        <begin position="96"/>
        <end position="113"/>
    </location>
</feature>
<dbReference type="Proteomes" id="UP000318542">
    <property type="component" value="Unassembled WGS sequence"/>
</dbReference>
<feature type="region of interest" description="Disordered" evidence="1">
    <location>
        <begin position="16"/>
        <end position="113"/>
    </location>
</feature>
<dbReference type="AlphaFoldDB" id="A0A554X3B1"/>
<dbReference type="RefSeq" id="WP_143901606.1">
    <property type="nucleotide sequence ID" value="NZ_VJOL01000014.1"/>
</dbReference>
<feature type="compositionally biased region" description="Low complexity" evidence="1">
    <location>
        <begin position="171"/>
        <end position="215"/>
    </location>
</feature>
<keyword evidence="3" id="KW-1185">Reference proteome</keyword>
<accession>A0A554X3B1</accession>
<feature type="compositionally biased region" description="Pro residues" evidence="1">
    <location>
        <begin position="77"/>
        <end position="92"/>
    </location>
</feature>
<dbReference type="InterPro" id="IPR021735">
    <property type="entry name" value="DUF3306"/>
</dbReference>
<evidence type="ECO:0008006" key="4">
    <source>
        <dbReference type="Google" id="ProtNLM"/>
    </source>
</evidence>
<evidence type="ECO:0000313" key="2">
    <source>
        <dbReference type="EMBL" id="TSE30334.1"/>
    </source>
</evidence>
<sequence length="241" mass="24346">MADDGFLSRWSRRKALARSGAALPPEPPLPSAHDRQPLAPSAAAEPADAPPSDGRPAAVRTAADSAAAGGGNGAPGATPPPPPAEPVPPPAPTLEDVQRLTPEADFRPFVRPEVAPEVRNAALRKLFADPHFNQMDGLDVYIDDYSRPDPLPLTMARQMVAAQFVRLFDTPDGATAPAPAEHVPPATEAGAAPAVPAAAEGADAAATPAASAAGGRDPSAAPPVEDAPASVGPTVPPQPTT</sequence>
<comment type="caution">
    <text evidence="2">The sequence shown here is derived from an EMBL/GenBank/DDBJ whole genome shotgun (WGS) entry which is preliminary data.</text>
</comment>
<dbReference type="Pfam" id="PF11748">
    <property type="entry name" value="DUF3306"/>
    <property type="match status" value="1"/>
</dbReference>